<evidence type="ECO:0000256" key="9">
    <source>
        <dbReference type="PIRSR" id="PIRSR000388-1"/>
    </source>
</evidence>
<dbReference type="FunFam" id="3.20.20.60:FF:000003">
    <property type="entry name" value="3-methyl-2-oxobutanoate hydroxymethyltransferase"/>
    <property type="match status" value="1"/>
</dbReference>
<dbReference type="EMBL" id="JAGIBU010000003">
    <property type="protein sequence ID" value="MBS7824598.1"/>
    <property type="molecule type" value="Genomic_DNA"/>
</dbReference>
<comment type="pathway">
    <text evidence="1 8">Cofactor biosynthesis; (R)-pantothenate biosynthesis; (R)-pantoate from 3-methyl-2-oxobutanoate: step 1/2.</text>
</comment>
<evidence type="ECO:0000256" key="1">
    <source>
        <dbReference type="ARBA" id="ARBA00005033"/>
    </source>
</evidence>
<dbReference type="Proteomes" id="UP000680020">
    <property type="component" value="Unassembled WGS sequence"/>
</dbReference>
<evidence type="ECO:0000256" key="11">
    <source>
        <dbReference type="PIRSR" id="PIRSR000388-3"/>
    </source>
</evidence>
<dbReference type="Pfam" id="PF02548">
    <property type="entry name" value="Pantoate_transf"/>
    <property type="match status" value="1"/>
</dbReference>
<dbReference type="EC" id="2.1.2.11" evidence="8"/>
<comment type="catalytic activity">
    <reaction evidence="8">
        <text>(6R)-5,10-methylene-5,6,7,8-tetrahydrofolate + 3-methyl-2-oxobutanoate + H2O = 2-dehydropantoate + (6S)-5,6,7,8-tetrahydrofolate</text>
        <dbReference type="Rhea" id="RHEA:11824"/>
        <dbReference type="ChEBI" id="CHEBI:11561"/>
        <dbReference type="ChEBI" id="CHEBI:11851"/>
        <dbReference type="ChEBI" id="CHEBI:15377"/>
        <dbReference type="ChEBI" id="CHEBI:15636"/>
        <dbReference type="ChEBI" id="CHEBI:57453"/>
        <dbReference type="EC" id="2.1.2.11"/>
    </reaction>
</comment>
<keyword evidence="5 8" id="KW-0808">Transferase</keyword>
<feature type="binding site" evidence="8 10">
    <location>
        <position position="82"/>
    </location>
    <ligand>
        <name>3-methyl-2-oxobutanoate</name>
        <dbReference type="ChEBI" id="CHEBI:11851"/>
    </ligand>
</feature>
<name>A0AB35C2B3_9GAMM</name>
<comment type="subunit">
    <text evidence="3 8">Homodecamer; pentamer of dimers.</text>
</comment>
<evidence type="ECO:0000256" key="4">
    <source>
        <dbReference type="ARBA" id="ARBA00022655"/>
    </source>
</evidence>
<dbReference type="GO" id="GO:0003864">
    <property type="term" value="F:3-methyl-2-oxobutanoate hydroxymethyltransferase activity"/>
    <property type="evidence" value="ECO:0007669"/>
    <property type="project" value="UniProtKB-UniRule"/>
</dbReference>
<reference evidence="12" key="1">
    <citation type="submission" date="2021-03" db="EMBL/GenBank/DDBJ databases">
        <title>Identification and antibiotic profiling of Wohlfahrtiimonas chitiniclastica, an underestimated human pathogen.</title>
        <authorList>
            <person name="Kopf A."/>
            <person name="Bunk B."/>
            <person name="Coldewey S."/>
            <person name="Gunzer F."/>
            <person name="Riedel T."/>
            <person name="Schroettner P."/>
        </authorList>
    </citation>
    <scope>NUCLEOTIDE SEQUENCE</scope>
    <source>
        <strain evidence="12">DSM 100917</strain>
    </source>
</reference>
<comment type="caution">
    <text evidence="12">The sequence shown here is derived from an EMBL/GenBank/DDBJ whole genome shotgun (WGS) entry which is preliminary data.</text>
</comment>
<dbReference type="PIRSF" id="PIRSF000388">
    <property type="entry name" value="Pantoate_hydroxy_MeTrfase"/>
    <property type="match status" value="1"/>
</dbReference>
<dbReference type="GO" id="GO:0015940">
    <property type="term" value="P:pantothenate biosynthetic process"/>
    <property type="evidence" value="ECO:0007669"/>
    <property type="project" value="UniProtKB-UniRule"/>
</dbReference>
<evidence type="ECO:0000256" key="6">
    <source>
        <dbReference type="ARBA" id="ARBA00022723"/>
    </source>
</evidence>
<comment type="function">
    <text evidence="7 8">Catalyzes the reversible reaction in which hydroxymethyl group from 5,10-methylenetetrahydrofolate is transferred onto alpha-ketoisovalerate to form ketopantoate.</text>
</comment>
<comment type="similarity">
    <text evidence="2 8">Belongs to the PanB family.</text>
</comment>
<evidence type="ECO:0000313" key="13">
    <source>
        <dbReference type="Proteomes" id="UP000680020"/>
    </source>
</evidence>
<dbReference type="GO" id="GO:0005737">
    <property type="term" value="C:cytoplasm"/>
    <property type="evidence" value="ECO:0007669"/>
    <property type="project" value="UniProtKB-SubCell"/>
</dbReference>
<dbReference type="NCBIfam" id="NF001452">
    <property type="entry name" value="PRK00311.1"/>
    <property type="match status" value="1"/>
</dbReference>
<dbReference type="Gene3D" id="3.20.20.60">
    <property type="entry name" value="Phosphoenolpyruvate-binding domains"/>
    <property type="match status" value="1"/>
</dbReference>
<keyword evidence="8 11" id="KW-0460">Magnesium</keyword>
<dbReference type="InterPro" id="IPR040442">
    <property type="entry name" value="Pyrv_kinase-like_dom_sf"/>
</dbReference>
<evidence type="ECO:0000256" key="8">
    <source>
        <dbReference type="HAMAP-Rule" id="MF_00156"/>
    </source>
</evidence>
<feature type="binding site" evidence="8 11">
    <location>
        <position position="82"/>
    </location>
    <ligand>
        <name>Mg(2+)</name>
        <dbReference type="ChEBI" id="CHEBI:18420"/>
    </ligand>
</feature>
<gene>
    <name evidence="8 12" type="primary">panB</name>
    <name evidence="12" type="ORF">J7561_05195</name>
</gene>
<dbReference type="RefSeq" id="WP_213403804.1">
    <property type="nucleotide sequence ID" value="NZ_JAGIBT010000003.1"/>
</dbReference>
<comment type="cofactor">
    <cofactor evidence="8 11">
        <name>Mg(2+)</name>
        <dbReference type="ChEBI" id="CHEBI:18420"/>
    </cofactor>
    <text evidence="8 11">Binds 1 Mg(2+) ion per subunit.</text>
</comment>
<keyword evidence="4 8" id="KW-0566">Pantothenate biosynthesis</keyword>
<protein>
    <recommendedName>
        <fullName evidence="8">3-methyl-2-oxobutanoate hydroxymethyltransferase</fullName>
        <ecNumber evidence="8">2.1.2.11</ecNumber>
    </recommendedName>
    <alternativeName>
        <fullName evidence="8">Ketopantoate hydroxymethyltransferase</fullName>
        <shortName evidence="8">KPHMT</shortName>
    </alternativeName>
</protein>
<dbReference type="AlphaFoldDB" id="A0AB35C2B3"/>
<evidence type="ECO:0000256" key="3">
    <source>
        <dbReference type="ARBA" id="ARBA00011424"/>
    </source>
</evidence>
<dbReference type="HAMAP" id="MF_00156">
    <property type="entry name" value="PanB"/>
    <property type="match status" value="1"/>
</dbReference>
<dbReference type="PANTHER" id="PTHR20881:SF0">
    <property type="entry name" value="3-METHYL-2-OXOBUTANOATE HYDROXYMETHYLTRANSFERASE"/>
    <property type="match status" value="1"/>
</dbReference>
<feature type="binding site" evidence="8 11">
    <location>
        <position position="43"/>
    </location>
    <ligand>
        <name>Mg(2+)</name>
        <dbReference type="ChEBI" id="CHEBI:18420"/>
    </ligand>
</feature>
<feature type="binding site" evidence="8 11">
    <location>
        <position position="113"/>
    </location>
    <ligand>
        <name>Mg(2+)</name>
        <dbReference type="ChEBI" id="CHEBI:18420"/>
    </ligand>
</feature>
<dbReference type="CDD" id="cd06557">
    <property type="entry name" value="KPHMT-like"/>
    <property type="match status" value="1"/>
</dbReference>
<evidence type="ECO:0000256" key="2">
    <source>
        <dbReference type="ARBA" id="ARBA00008676"/>
    </source>
</evidence>
<comment type="subcellular location">
    <subcellularLocation>
        <location evidence="8">Cytoplasm</location>
    </subcellularLocation>
</comment>
<evidence type="ECO:0000256" key="10">
    <source>
        <dbReference type="PIRSR" id="PIRSR000388-2"/>
    </source>
</evidence>
<sequence length="263" mass="27723">MITVTTLKQLKAKQEKITMLTCYDASFARLMETAGIEILLIGDSLGMTVQGHTSTLPVTLEQMIYHTQNVARGNQTALLLADLPFGTYEADTISAYQNAAALMKAGAHMVKLEGGMHQVEKTAYLTARSIPVCAHLGLTPQSVNTLGGYRVQGRDESAAEALLTAAKAHEAAGAALLVLECIPAPLAKTVTAALSIPVIGIGAGKDCDGQVLVLQDLLGIYPKPPKFAKNFLQGQDSILAAISSYIAAVKAGTFPESIHTFEA</sequence>
<evidence type="ECO:0000313" key="12">
    <source>
        <dbReference type="EMBL" id="MBS7824598.1"/>
    </source>
</evidence>
<keyword evidence="6 8" id="KW-0479">Metal-binding</keyword>
<feature type="binding site" evidence="8 10">
    <location>
        <begin position="43"/>
        <end position="44"/>
    </location>
    <ligand>
        <name>3-methyl-2-oxobutanoate</name>
        <dbReference type="ChEBI" id="CHEBI:11851"/>
    </ligand>
</feature>
<organism evidence="12 13">
    <name type="scientific">Wohlfahrtiimonas chitiniclastica</name>
    <dbReference type="NCBI Taxonomy" id="400946"/>
    <lineage>
        <taxon>Bacteria</taxon>
        <taxon>Pseudomonadati</taxon>
        <taxon>Pseudomonadota</taxon>
        <taxon>Gammaproteobacteria</taxon>
        <taxon>Cardiobacteriales</taxon>
        <taxon>Ignatzschineriaceae</taxon>
        <taxon>Wohlfahrtiimonas</taxon>
    </lineage>
</organism>
<dbReference type="GO" id="GO:0000287">
    <property type="term" value="F:magnesium ion binding"/>
    <property type="evidence" value="ECO:0007669"/>
    <property type="project" value="TreeGrafter"/>
</dbReference>
<keyword evidence="8" id="KW-0963">Cytoplasm</keyword>
<dbReference type="InterPro" id="IPR003700">
    <property type="entry name" value="Pantoate_hydroxy_MeTrfase"/>
</dbReference>
<feature type="active site" description="Proton acceptor" evidence="8 9">
    <location>
        <position position="180"/>
    </location>
</feature>
<dbReference type="SUPFAM" id="SSF51621">
    <property type="entry name" value="Phosphoenolpyruvate/pyruvate domain"/>
    <property type="match status" value="1"/>
</dbReference>
<proteinExistence type="inferred from homology"/>
<dbReference type="InterPro" id="IPR015813">
    <property type="entry name" value="Pyrv/PenolPyrv_kinase-like_dom"/>
</dbReference>
<dbReference type="NCBIfam" id="TIGR00222">
    <property type="entry name" value="panB"/>
    <property type="match status" value="1"/>
</dbReference>
<evidence type="ECO:0000256" key="7">
    <source>
        <dbReference type="ARBA" id="ARBA00056497"/>
    </source>
</evidence>
<feature type="binding site" evidence="8 10">
    <location>
        <position position="111"/>
    </location>
    <ligand>
        <name>3-methyl-2-oxobutanoate</name>
        <dbReference type="ChEBI" id="CHEBI:11851"/>
    </ligand>
</feature>
<accession>A0AB35C2B3</accession>
<evidence type="ECO:0000256" key="5">
    <source>
        <dbReference type="ARBA" id="ARBA00022679"/>
    </source>
</evidence>
<dbReference type="PANTHER" id="PTHR20881">
    <property type="entry name" value="3-METHYL-2-OXOBUTANOATE HYDROXYMETHYLTRANSFERASE"/>
    <property type="match status" value="1"/>
</dbReference>